<proteinExistence type="predicted"/>
<keyword evidence="2" id="KW-0812">Transmembrane</keyword>
<sequence length="269" mass="30111">MFKKPLSKRMRGFVPLIIITIVIFILIQFFLFIENSLRPTFLAIAEARAKIIAFDAINEAINERVAQNIMYEDLIIVDKDSQGSITMAQTNTMEVNRVQAETVKRVQNTLRDIEGEKINIPLGQVLGSQILATYGPKIPVTLVPIGTVHVDVSHSFKEAGINQTRHKIYLDVFADVQIIIPFVSTSREVKTAVPVADTIYMGDVPDTVVNLPLPTRDGAQGSENIQSNNQSNTNTQNDFFGNQESQNNSFIEGNESNQENIRSIPYFNR</sequence>
<accession>A0A226BX23</accession>
<dbReference type="Proteomes" id="UP000214588">
    <property type="component" value="Unassembled WGS sequence"/>
</dbReference>
<evidence type="ECO:0000313" key="4">
    <source>
        <dbReference type="Proteomes" id="UP000214588"/>
    </source>
</evidence>
<dbReference type="EMBL" id="NIQC01000036">
    <property type="protein sequence ID" value="OWZ82874.1"/>
    <property type="molecule type" value="Genomic_DNA"/>
</dbReference>
<dbReference type="Pfam" id="PF09560">
    <property type="entry name" value="Spore_YunB"/>
    <property type="match status" value="1"/>
</dbReference>
<protein>
    <submittedName>
        <fullName evidence="3">Sporulation protein YunB</fullName>
    </submittedName>
</protein>
<dbReference type="OrthoDB" id="1649278at2"/>
<gene>
    <name evidence="3" type="primary">yunB</name>
    <name evidence="3" type="ORF">CDO51_11810</name>
</gene>
<evidence type="ECO:0000256" key="1">
    <source>
        <dbReference type="SAM" id="MobiDB-lite"/>
    </source>
</evidence>
<feature type="transmembrane region" description="Helical" evidence="2">
    <location>
        <begin position="12"/>
        <end position="33"/>
    </location>
</feature>
<keyword evidence="2" id="KW-1133">Transmembrane helix</keyword>
<evidence type="ECO:0000313" key="3">
    <source>
        <dbReference type="EMBL" id="OWZ82874.1"/>
    </source>
</evidence>
<feature type="compositionally biased region" description="Polar residues" evidence="1">
    <location>
        <begin position="238"/>
        <end position="261"/>
    </location>
</feature>
<reference evidence="3 4" key="1">
    <citation type="submission" date="2017-06" db="EMBL/GenBank/DDBJ databases">
        <title>Draft Genome Sequence of Natranaerobius trueperi halophilic, alkalithermophilic bacteria from soda lakes.</title>
        <authorList>
            <person name="Zhao B."/>
        </authorList>
    </citation>
    <scope>NUCLEOTIDE SEQUENCE [LARGE SCALE GENOMIC DNA]</scope>
    <source>
        <strain evidence="3 4">DSM 18760</strain>
    </source>
</reference>
<dbReference type="RefSeq" id="WP_089024438.1">
    <property type="nucleotide sequence ID" value="NZ_NIQC01000036.1"/>
</dbReference>
<evidence type="ECO:0000256" key="2">
    <source>
        <dbReference type="SAM" id="Phobius"/>
    </source>
</evidence>
<keyword evidence="2" id="KW-0472">Membrane</keyword>
<comment type="caution">
    <text evidence="3">The sequence shown here is derived from an EMBL/GenBank/DDBJ whole genome shotgun (WGS) entry which is preliminary data.</text>
</comment>
<dbReference type="InterPro" id="IPR014197">
    <property type="entry name" value="Sporulation_prot_YunB"/>
</dbReference>
<organism evidence="3 4">
    <name type="scientific">Natranaerobius trueperi</name>
    <dbReference type="NCBI Taxonomy" id="759412"/>
    <lineage>
        <taxon>Bacteria</taxon>
        <taxon>Bacillati</taxon>
        <taxon>Bacillota</taxon>
        <taxon>Clostridia</taxon>
        <taxon>Natranaerobiales</taxon>
        <taxon>Natranaerobiaceae</taxon>
        <taxon>Natranaerobius</taxon>
    </lineage>
</organism>
<name>A0A226BX23_9FIRM</name>
<dbReference type="AlphaFoldDB" id="A0A226BX23"/>
<feature type="compositionally biased region" description="Low complexity" evidence="1">
    <location>
        <begin position="226"/>
        <end position="237"/>
    </location>
</feature>
<feature type="region of interest" description="Disordered" evidence="1">
    <location>
        <begin position="214"/>
        <end position="269"/>
    </location>
</feature>
<dbReference type="NCBIfam" id="TIGR02832">
    <property type="entry name" value="spo_yunB"/>
    <property type="match status" value="1"/>
</dbReference>
<keyword evidence="4" id="KW-1185">Reference proteome</keyword>